<sequence>MHDKITSFILIIQLNTSTCPCWPHCPCSGNIIYKKLSSKTASKSPAREICIVTRQQEQEKEEQEQEQQQQQEEE</sequence>
<accession>A0A484BLR8</accession>
<organism evidence="2 3">
    <name type="scientific">Drosophila navojoa</name>
    <name type="common">Fruit fly</name>
    <dbReference type="NCBI Taxonomy" id="7232"/>
    <lineage>
        <taxon>Eukaryota</taxon>
        <taxon>Metazoa</taxon>
        <taxon>Ecdysozoa</taxon>
        <taxon>Arthropoda</taxon>
        <taxon>Hexapoda</taxon>
        <taxon>Insecta</taxon>
        <taxon>Pterygota</taxon>
        <taxon>Neoptera</taxon>
        <taxon>Endopterygota</taxon>
        <taxon>Diptera</taxon>
        <taxon>Brachycera</taxon>
        <taxon>Muscomorpha</taxon>
        <taxon>Ephydroidea</taxon>
        <taxon>Drosophilidae</taxon>
        <taxon>Drosophila</taxon>
    </lineage>
</organism>
<evidence type="ECO:0000256" key="1">
    <source>
        <dbReference type="SAM" id="MobiDB-lite"/>
    </source>
</evidence>
<gene>
    <name evidence="2" type="ORF">AWZ03_004688</name>
</gene>
<feature type="region of interest" description="Disordered" evidence="1">
    <location>
        <begin position="55"/>
        <end position="74"/>
    </location>
</feature>
<evidence type="ECO:0000313" key="2">
    <source>
        <dbReference type="EMBL" id="TDG48785.1"/>
    </source>
</evidence>
<comment type="caution">
    <text evidence="2">The sequence shown here is derived from an EMBL/GenBank/DDBJ whole genome shotgun (WGS) entry which is preliminary data.</text>
</comment>
<name>A0A484BLR8_DRONA</name>
<dbReference type="EMBL" id="LSRL02000029">
    <property type="protein sequence ID" value="TDG48785.1"/>
    <property type="molecule type" value="Genomic_DNA"/>
</dbReference>
<dbReference type="Proteomes" id="UP000295192">
    <property type="component" value="Unassembled WGS sequence"/>
</dbReference>
<keyword evidence="3" id="KW-1185">Reference proteome</keyword>
<protein>
    <submittedName>
        <fullName evidence="2">Uncharacterized protein</fullName>
    </submittedName>
</protein>
<proteinExistence type="predicted"/>
<dbReference type="AlphaFoldDB" id="A0A484BLR8"/>
<evidence type="ECO:0000313" key="3">
    <source>
        <dbReference type="Proteomes" id="UP000295192"/>
    </source>
</evidence>
<feature type="compositionally biased region" description="Acidic residues" evidence="1">
    <location>
        <begin position="59"/>
        <end position="74"/>
    </location>
</feature>
<reference evidence="2 3" key="1">
    <citation type="journal article" date="2019" name="J. Hered.">
        <title>An Improved Genome Assembly for Drosophila navojoa, the Basal Species in the mojavensis Cluster.</title>
        <authorList>
            <person name="Vanderlinde T."/>
            <person name="Dupim E.G."/>
            <person name="Nazario-Yepiz N.O."/>
            <person name="Carvalho A.B."/>
        </authorList>
    </citation>
    <scope>NUCLEOTIDE SEQUENCE [LARGE SCALE GENOMIC DNA]</scope>
    <source>
        <strain evidence="2">Navoj_Jal97</strain>
        <tissue evidence="2">Whole organism</tissue>
    </source>
</reference>